<gene>
    <name evidence="2" type="ORF">DIABBA_LOCUS8553</name>
</gene>
<keyword evidence="1" id="KW-0812">Transmembrane</keyword>
<sequence length="30" mass="3421">MSAIRGHFFGLLFITIRFPLLSFCSMINST</sequence>
<dbReference type="AlphaFoldDB" id="A0A9N9SZ24"/>
<name>A0A9N9SZ24_DIABA</name>
<keyword evidence="1" id="KW-0472">Membrane</keyword>
<dbReference type="Proteomes" id="UP001153709">
    <property type="component" value="Chromosome 5"/>
</dbReference>
<protein>
    <submittedName>
        <fullName evidence="2">Uncharacterized protein</fullName>
    </submittedName>
</protein>
<organism evidence="2 3">
    <name type="scientific">Diabrotica balteata</name>
    <name type="common">Banded cucumber beetle</name>
    <dbReference type="NCBI Taxonomy" id="107213"/>
    <lineage>
        <taxon>Eukaryota</taxon>
        <taxon>Metazoa</taxon>
        <taxon>Ecdysozoa</taxon>
        <taxon>Arthropoda</taxon>
        <taxon>Hexapoda</taxon>
        <taxon>Insecta</taxon>
        <taxon>Pterygota</taxon>
        <taxon>Neoptera</taxon>
        <taxon>Endopterygota</taxon>
        <taxon>Coleoptera</taxon>
        <taxon>Polyphaga</taxon>
        <taxon>Cucujiformia</taxon>
        <taxon>Chrysomeloidea</taxon>
        <taxon>Chrysomelidae</taxon>
        <taxon>Galerucinae</taxon>
        <taxon>Diabroticina</taxon>
        <taxon>Diabroticites</taxon>
        <taxon>Diabrotica</taxon>
    </lineage>
</organism>
<accession>A0A9N9SZ24</accession>
<keyword evidence="1" id="KW-1133">Transmembrane helix</keyword>
<reference evidence="2" key="1">
    <citation type="submission" date="2022-01" db="EMBL/GenBank/DDBJ databases">
        <authorList>
            <person name="King R."/>
        </authorList>
    </citation>
    <scope>NUCLEOTIDE SEQUENCE</scope>
</reference>
<proteinExistence type="predicted"/>
<feature type="transmembrane region" description="Helical" evidence="1">
    <location>
        <begin position="6"/>
        <end position="27"/>
    </location>
</feature>
<evidence type="ECO:0000256" key="1">
    <source>
        <dbReference type="SAM" id="Phobius"/>
    </source>
</evidence>
<dbReference type="EMBL" id="OU898280">
    <property type="protein sequence ID" value="CAG9835350.1"/>
    <property type="molecule type" value="Genomic_DNA"/>
</dbReference>
<evidence type="ECO:0000313" key="2">
    <source>
        <dbReference type="EMBL" id="CAG9835350.1"/>
    </source>
</evidence>
<evidence type="ECO:0000313" key="3">
    <source>
        <dbReference type="Proteomes" id="UP001153709"/>
    </source>
</evidence>
<keyword evidence="3" id="KW-1185">Reference proteome</keyword>